<dbReference type="Proteomes" id="UP000030759">
    <property type="component" value="Unassembled WGS sequence"/>
</dbReference>
<dbReference type="PANTHER" id="PTHR23121:SF17">
    <property type="entry name" value="SODIUM-DEPENDENT GLUCOSE TRANSPORTER 1A"/>
    <property type="match status" value="1"/>
</dbReference>
<evidence type="ECO:0000256" key="2">
    <source>
        <dbReference type="ARBA" id="ARBA00022692"/>
    </source>
</evidence>
<evidence type="ECO:0000256" key="4">
    <source>
        <dbReference type="ARBA" id="ARBA00023136"/>
    </source>
</evidence>
<name>A0A061IF86_CRIGR</name>
<comment type="similarity">
    <text evidence="1">Belongs to the major facilitator superfamily.</text>
</comment>
<reference evidence="6" key="1">
    <citation type="journal article" date="2013" name="Nat. Biotechnol.">
        <title>Chinese hamster genome sequenced from sorted chromosomes.</title>
        <authorList>
            <person name="Brinkrolf K."/>
            <person name="Rupp O."/>
            <person name="Laux H."/>
            <person name="Kollin F."/>
            <person name="Ernst W."/>
            <person name="Linke B."/>
            <person name="Kofler R."/>
            <person name="Romand S."/>
            <person name="Hesse F."/>
            <person name="Budach W.E."/>
            <person name="Galosy S."/>
            <person name="Muller D."/>
            <person name="Noll T."/>
            <person name="Wienberg J."/>
            <person name="Jostock T."/>
            <person name="Leonard M."/>
            <person name="Grillari J."/>
            <person name="Tauch A."/>
            <person name="Goesmann A."/>
            <person name="Helk B."/>
            <person name="Mott J.E."/>
            <person name="Puhler A."/>
            <person name="Borth N."/>
        </authorList>
    </citation>
    <scope>NUCLEOTIDE SEQUENCE [LARGE SCALE GENOMIC DNA]</scope>
    <source>
        <strain evidence="6">17A/GY</strain>
    </source>
</reference>
<keyword evidence="2" id="KW-0812">Transmembrane</keyword>
<gene>
    <name evidence="5" type="ORF">H671_2g6077</name>
</gene>
<dbReference type="PANTHER" id="PTHR23121">
    <property type="entry name" value="SODIUM-DEPENDENT GLUCOSE TRANSPORTER 1"/>
    <property type="match status" value="1"/>
</dbReference>
<keyword evidence="3" id="KW-1133">Transmembrane helix</keyword>
<evidence type="ECO:0000256" key="1">
    <source>
        <dbReference type="ARBA" id="ARBA00008335"/>
    </source>
</evidence>
<organism evidence="5 6">
    <name type="scientific">Cricetulus griseus</name>
    <name type="common">Chinese hamster</name>
    <name type="synonym">Cricetulus barabensis griseus</name>
    <dbReference type="NCBI Taxonomy" id="10029"/>
    <lineage>
        <taxon>Eukaryota</taxon>
        <taxon>Metazoa</taxon>
        <taxon>Chordata</taxon>
        <taxon>Craniata</taxon>
        <taxon>Vertebrata</taxon>
        <taxon>Euteleostomi</taxon>
        <taxon>Mammalia</taxon>
        <taxon>Eutheria</taxon>
        <taxon>Euarchontoglires</taxon>
        <taxon>Glires</taxon>
        <taxon>Rodentia</taxon>
        <taxon>Myomorpha</taxon>
        <taxon>Muroidea</taxon>
        <taxon>Cricetidae</taxon>
        <taxon>Cricetinae</taxon>
        <taxon>Cricetulus</taxon>
    </lineage>
</organism>
<evidence type="ECO:0000256" key="3">
    <source>
        <dbReference type="ARBA" id="ARBA00022989"/>
    </source>
</evidence>
<sequence>MSLAILGPTFQDLAENVNRNISSLSLIFVGRASGVLCGTMIGGVLFDHMNQYFLLGPVWKFRPHIGMSNVTILLWASNQLPNHDMKSF</sequence>
<keyword evidence="4" id="KW-0472">Membrane</keyword>
<proteinExistence type="inferred from homology"/>
<dbReference type="AlphaFoldDB" id="A0A061IF86"/>
<dbReference type="EMBL" id="KE668068">
    <property type="protein sequence ID" value="ERE84309.1"/>
    <property type="molecule type" value="Genomic_DNA"/>
</dbReference>
<keyword evidence="5" id="KW-0813">Transport</keyword>
<evidence type="ECO:0000313" key="6">
    <source>
        <dbReference type="Proteomes" id="UP000030759"/>
    </source>
</evidence>
<keyword evidence="5" id="KW-0762">Sugar transport</keyword>
<accession>A0A061IF86</accession>
<evidence type="ECO:0000313" key="5">
    <source>
        <dbReference type="EMBL" id="ERE84309.1"/>
    </source>
</evidence>
<protein>
    <submittedName>
        <fullName evidence="5">Sodium-dependent glucose transporter 1A-like protein</fullName>
    </submittedName>
</protein>